<dbReference type="AlphaFoldDB" id="A0A2N5N1Z3"/>
<dbReference type="OrthoDB" id="1912370at2"/>
<dbReference type="Pfam" id="PF14275">
    <property type="entry name" value="DUF4362"/>
    <property type="match status" value="1"/>
</dbReference>
<sequence length="292" mass="30881">MKRMLHPKALVALLLAGLLAGGCSSGPELPSGSGAQASSGSPAPAESQAEAGALPEQGRAAVVSRSLGFGEVNPAPLALFEESAEIEPFEEAIRSSERIEGILDVAEPDLDLVLQSESGARKAYHLWLPLGGPRTEGMKGMAMEVANTHTGYTISAAAAKQLAELVLSKGYTSEQAVKNGDVVFGLRGQFNADVWQAFAEKVGRGEEAAVQITSYTIEGAPIFENLSLEDGTIRYRRDDRFDGYAAKEHPRIYFCKRLEEGEAGEDTVYSLAECGEEASPFLLRLSGTGGGS</sequence>
<dbReference type="PROSITE" id="PS51257">
    <property type="entry name" value="PROKAR_LIPOPROTEIN"/>
    <property type="match status" value="1"/>
</dbReference>
<gene>
    <name evidence="4" type="ORF">B8V81_2767</name>
</gene>
<evidence type="ECO:0000313" key="5">
    <source>
        <dbReference type="Proteomes" id="UP000234789"/>
    </source>
</evidence>
<dbReference type="InterPro" id="IPR058780">
    <property type="entry name" value="YhfM-like_dom"/>
</dbReference>
<dbReference type="RefSeq" id="WP_084137526.1">
    <property type="nucleotide sequence ID" value="NZ_BIMM01000078.1"/>
</dbReference>
<evidence type="ECO:0000259" key="3">
    <source>
        <dbReference type="Pfam" id="PF26353"/>
    </source>
</evidence>
<proteinExistence type="predicted"/>
<accession>A0A2N5N1Z3</accession>
<evidence type="ECO:0000256" key="2">
    <source>
        <dbReference type="SAM" id="SignalP"/>
    </source>
</evidence>
<evidence type="ECO:0000256" key="1">
    <source>
        <dbReference type="SAM" id="MobiDB-lite"/>
    </source>
</evidence>
<dbReference type="Proteomes" id="UP000234789">
    <property type="component" value="Unassembled WGS sequence"/>
</dbReference>
<feature type="domain" description="YhfM-like" evidence="3">
    <location>
        <begin position="80"/>
        <end position="166"/>
    </location>
</feature>
<dbReference type="Pfam" id="PF26353">
    <property type="entry name" value="YhfM"/>
    <property type="match status" value="1"/>
</dbReference>
<dbReference type="InterPro" id="IPR025372">
    <property type="entry name" value="DUF4362"/>
</dbReference>
<evidence type="ECO:0000313" key="4">
    <source>
        <dbReference type="EMBL" id="PLT44336.1"/>
    </source>
</evidence>
<dbReference type="EMBL" id="NFEZ01000004">
    <property type="protein sequence ID" value="PLT44336.1"/>
    <property type="molecule type" value="Genomic_DNA"/>
</dbReference>
<keyword evidence="5" id="KW-1185">Reference proteome</keyword>
<feature type="signal peptide" evidence="2">
    <location>
        <begin position="1"/>
        <end position="25"/>
    </location>
</feature>
<organism evidence="4 5">
    <name type="scientific">Paenibacillus pasadenensis</name>
    <dbReference type="NCBI Taxonomy" id="217090"/>
    <lineage>
        <taxon>Bacteria</taxon>
        <taxon>Bacillati</taxon>
        <taxon>Bacillota</taxon>
        <taxon>Bacilli</taxon>
        <taxon>Bacillales</taxon>
        <taxon>Paenibacillaceae</taxon>
        <taxon>Paenibacillus</taxon>
    </lineage>
</organism>
<name>A0A2N5N1Z3_9BACL</name>
<feature type="region of interest" description="Disordered" evidence="1">
    <location>
        <begin position="28"/>
        <end position="57"/>
    </location>
</feature>
<protein>
    <recommendedName>
        <fullName evidence="3">YhfM-like domain-containing protein</fullName>
    </recommendedName>
</protein>
<feature type="chain" id="PRO_5039617361" description="YhfM-like domain-containing protein" evidence="2">
    <location>
        <begin position="26"/>
        <end position="292"/>
    </location>
</feature>
<reference evidence="4 5" key="1">
    <citation type="submission" date="2017-05" db="EMBL/GenBank/DDBJ databases">
        <title>Functional genome analysis of Paenibacillus pasadenensis strain R16: insights on endophytic life style and antifungal activity.</title>
        <authorList>
            <person name="Passera A."/>
            <person name="Marcolungo L."/>
            <person name="Casati P."/>
            <person name="Brasca M."/>
            <person name="Quaglino F."/>
            <person name="Delledonne M."/>
        </authorList>
    </citation>
    <scope>NUCLEOTIDE SEQUENCE [LARGE SCALE GENOMIC DNA]</scope>
    <source>
        <strain evidence="4 5">R16</strain>
    </source>
</reference>
<feature type="compositionally biased region" description="Low complexity" evidence="1">
    <location>
        <begin position="31"/>
        <end position="53"/>
    </location>
</feature>
<keyword evidence="2" id="KW-0732">Signal</keyword>
<comment type="caution">
    <text evidence="4">The sequence shown here is derived from an EMBL/GenBank/DDBJ whole genome shotgun (WGS) entry which is preliminary data.</text>
</comment>